<gene>
    <name evidence="1" type="ORF">CGZ93_17855</name>
</gene>
<accession>A0A255GLC2</accession>
<protein>
    <submittedName>
        <fullName evidence="1">Uncharacterized protein</fullName>
    </submittedName>
</protein>
<proteinExistence type="predicted"/>
<dbReference type="OrthoDB" id="37081at2"/>
<reference evidence="1 2" key="1">
    <citation type="submission" date="2017-07" db="EMBL/GenBank/DDBJ databases">
        <title>Draft whole genome sequences of clinical Proprionibacteriaceae strains.</title>
        <authorList>
            <person name="Bernier A.-M."/>
            <person name="Bernard K."/>
            <person name="Domingo M.-C."/>
        </authorList>
    </citation>
    <scope>NUCLEOTIDE SEQUENCE [LARGE SCALE GENOMIC DNA]</scope>
    <source>
        <strain evidence="1 2">NML 130396</strain>
    </source>
</reference>
<evidence type="ECO:0000313" key="2">
    <source>
        <dbReference type="Proteomes" id="UP000216311"/>
    </source>
</evidence>
<dbReference type="RefSeq" id="WP_094365512.1">
    <property type="nucleotide sequence ID" value="NZ_NMVQ01000047.1"/>
</dbReference>
<dbReference type="Proteomes" id="UP000216311">
    <property type="component" value="Unassembled WGS sequence"/>
</dbReference>
<name>A0A255GLC2_9ACTN</name>
<keyword evidence="2" id="KW-1185">Reference proteome</keyword>
<dbReference type="AlphaFoldDB" id="A0A255GLC2"/>
<organism evidence="1 2">
    <name type="scientific">Enemella dayhoffiae</name>
    <dbReference type="NCBI Taxonomy" id="2016507"/>
    <lineage>
        <taxon>Bacteria</taxon>
        <taxon>Bacillati</taxon>
        <taxon>Actinomycetota</taxon>
        <taxon>Actinomycetes</taxon>
        <taxon>Propionibacteriales</taxon>
        <taxon>Propionibacteriaceae</taxon>
        <taxon>Enemella</taxon>
    </lineage>
</organism>
<evidence type="ECO:0000313" key="1">
    <source>
        <dbReference type="EMBL" id="OYO16625.1"/>
    </source>
</evidence>
<dbReference type="EMBL" id="NMVQ01000047">
    <property type="protein sequence ID" value="OYO16625.1"/>
    <property type="molecule type" value="Genomic_DNA"/>
</dbReference>
<comment type="caution">
    <text evidence="1">The sequence shown here is derived from an EMBL/GenBank/DDBJ whole genome shotgun (WGS) entry which is preliminary data.</text>
</comment>
<sequence>MERKRGHQVAEVVAKLPERPASVSEGLLGVTARQLEAAGKLQTYAGQQAVIIARRMSDFSPMENGSQLAALSRELDRLMTSLLVDIAPEADALDELQGNVVPMRQRRA</sequence>